<evidence type="ECO:0000259" key="6">
    <source>
        <dbReference type="Pfam" id="PF00892"/>
    </source>
</evidence>
<feature type="domain" description="EamA" evidence="6">
    <location>
        <begin position="161"/>
        <end position="288"/>
    </location>
</feature>
<evidence type="ECO:0000256" key="3">
    <source>
        <dbReference type="ARBA" id="ARBA00022989"/>
    </source>
</evidence>
<dbReference type="Pfam" id="PF00892">
    <property type="entry name" value="EamA"/>
    <property type="match status" value="2"/>
</dbReference>
<evidence type="ECO:0000256" key="5">
    <source>
        <dbReference type="SAM" id="Phobius"/>
    </source>
</evidence>
<dbReference type="InterPro" id="IPR037185">
    <property type="entry name" value="EmrE-like"/>
</dbReference>
<feature type="transmembrane region" description="Helical" evidence="5">
    <location>
        <begin position="253"/>
        <end position="270"/>
    </location>
</feature>
<reference evidence="7" key="1">
    <citation type="submission" date="2020-02" db="EMBL/GenBank/DDBJ databases">
        <authorList>
            <person name="Chen W.-M."/>
        </authorList>
    </citation>
    <scope>NUCLEOTIDE SEQUENCE</scope>
    <source>
        <strain evidence="7">NBD-18</strain>
    </source>
</reference>
<dbReference type="RefSeq" id="WP_163651957.1">
    <property type="nucleotide sequence ID" value="NZ_JAAGRN010000002.1"/>
</dbReference>
<evidence type="ECO:0000256" key="4">
    <source>
        <dbReference type="ARBA" id="ARBA00023136"/>
    </source>
</evidence>
<dbReference type="PANTHER" id="PTHR22911:SF6">
    <property type="entry name" value="SOLUTE CARRIER FAMILY 35 MEMBER G1"/>
    <property type="match status" value="1"/>
</dbReference>
<dbReference type="PANTHER" id="PTHR22911">
    <property type="entry name" value="ACYL-MALONYL CONDENSING ENZYME-RELATED"/>
    <property type="match status" value="1"/>
</dbReference>
<dbReference type="GO" id="GO:0016020">
    <property type="term" value="C:membrane"/>
    <property type="evidence" value="ECO:0007669"/>
    <property type="project" value="UniProtKB-SubCell"/>
</dbReference>
<sequence>MSQMKQQAVGMHQQQGQFLKGCAFFLCALSTLAALDALAKDLVSRNPAPLVNMVRYSVVVLMAITMMLVKRVPFRVEVAERRLLILRGFCLGIVGICFMPALIYLPLGEATALYFLAPLIVVILAPMVLGEHVTIKQYLAVLTGLIGMLLIVNPGGEISLIGSGLMLIAATSFAMVQLLTRKLTHRVISEQQFFYAAIICWPMGLFVLFFYWPDALPPASEIVELGLMGFCGALGQYLLIFAFKFVPASTLAPINYFQLIVAVILSKIFFDQSPSLMSFAGMALIVGAGLSLTLPMLIRTGVVKR</sequence>
<evidence type="ECO:0000313" key="7">
    <source>
        <dbReference type="EMBL" id="NDY82499.1"/>
    </source>
</evidence>
<feature type="transmembrane region" description="Helical" evidence="5">
    <location>
        <begin position="55"/>
        <end position="72"/>
    </location>
</feature>
<proteinExistence type="predicted"/>
<accession>A0A6B2QZA8</accession>
<feature type="transmembrane region" description="Helical" evidence="5">
    <location>
        <begin position="276"/>
        <end position="298"/>
    </location>
</feature>
<feature type="transmembrane region" description="Helical" evidence="5">
    <location>
        <begin position="84"/>
        <end position="105"/>
    </location>
</feature>
<dbReference type="InterPro" id="IPR000620">
    <property type="entry name" value="EamA_dom"/>
</dbReference>
<dbReference type="AlphaFoldDB" id="A0A6B2QZA8"/>
<feature type="transmembrane region" description="Helical" evidence="5">
    <location>
        <begin position="137"/>
        <end position="154"/>
    </location>
</feature>
<keyword evidence="3 5" id="KW-1133">Transmembrane helix</keyword>
<evidence type="ECO:0000256" key="2">
    <source>
        <dbReference type="ARBA" id="ARBA00022692"/>
    </source>
</evidence>
<feature type="domain" description="EamA" evidence="6">
    <location>
        <begin position="20"/>
        <end position="152"/>
    </location>
</feature>
<feature type="transmembrane region" description="Helical" evidence="5">
    <location>
        <begin position="111"/>
        <end position="130"/>
    </location>
</feature>
<protein>
    <submittedName>
        <fullName evidence="7">DMT family transporter</fullName>
    </submittedName>
</protein>
<name>A0A6B2QZA8_9BURK</name>
<feature type="transmembrane region" description="Helical" evidence="5">
    <location>
        <begin position="192"/>
        <end position="213"/>
    </location>
</feature>
<dbReference type="SUPFAM" id="SSF103481">
    <property type="entry name" value="Multidrug resistance efflux transporter EmrE"/>
    <property type="match status" value="2"/>
</dbReference>
<gene>
    <name evidence="7" type="ORF">G3I67_04565</name>
</gene>
<evidence type="ECO:0000256" key="1">
    <source>
        <dbReference type="ARBA" id="ARBA00004141"/>
    </source>
</evidence>
<keyword evidence="2 5" id="KW-0812">Transmembrane</keyword>
<feature type="transmembrane region" description="Helical" evidence="5">
    <location>
        <begin position="225"/>
        <end position="246"/>
    </location>
</feature>
<dbReference type="EMBL" id="JAAGRN010000002">
    <property type="protein sequence ID" value="NDY82499.1"/>
    <property type="molecule type" value="Genomic_DNA"/>
</dbReference>
<comment type="caution">
    <text evidence="7">The sequence shown here is derived from an EMBL/GenBank/DDBJ whole genome shotgun (WGS) entry which is preliminary data.</text>
</comment>
<feature type="transmembrane region" description="Helical" evidence="5">
    <location>
        <begin position="160"/>
        <end position="180"/>
    </location>
</feature>
<organism evidence="7">
    <name type="scientific">Sheuella amnicola</name>
    <dbReference type="NCBI Taxonomy" id="2707330"/>
    <lineage>
        <taxon>Bacteria</taxon>
        <taxon>Pseudomonadati</taxon>
        <taxon>Pseudomonadota</taxon>
        <taxon>Betaproteobacteria</taxon>
        <taxon>Burkholderiales</taxon>
        <taxon>Alcaligenaceae</taxon>
        <taxon>Sheuella</taxon>
    </lineage>
</organism>
<comment type="subcellular location">
    <subcellularLocation>
        <location evidence="1">Membrane</location>
        <topology evidence="1">Multi-pass membrane protein</topology>
    </subcellularLocation>
</comment>
<keyword evidence="4 5" id="KW-0472">Membrane</keyword>